<evidence type="ECO:0000256" key="7">
    <source>
        <dbReference type="ARBA" id="ARBA00022968"/>
    </source>
</evidence>
<dbReference type="GO" id="GO:0046920">
    <property type="term" value="F:alpha-(1-&gt;3)-fucosyltransferase activity"/>
    <property type="evidence" value="ECO:0007669"/>
    <property type="project" value="TreeGrafter"/>
</dbReference>
<keyword evidence="8" id="KW-1133">Transmembrane helix</keyword>
<keyword evidence="10" id="KW-0325">Glycoprotein</keyword>
<comment type="pathway">
    <text evidence="2">Protein modification; protein glycosylation.</text>
</comment>
<keyword evidence="6 11" id="KW-0812">Transmembrane</keyword>
<evidence type="ECO:0000313" key="15">
    <source>
        <dbReference type="Proteomes" id="UP001381693"/>
    </source>
</evidence>
<dbReference type="PANTHER" id="PTHR11929">
    <property type="entry name" value="ALPHA- 1,3 -FUCOSYLTRANSFERASE"/>
    <property type="match status" value="1"/>
</dbReference>
<feature type="domain" description="Fucosyltransferase N-terminal" evidence="13">
    <location>
        <begin position="53"/>
        <end position="152"/>
    </location>
</feature>
<protein>
    <recommendedName>
        <fullName evidence="11">Fucosyltransferase</fullName>
        <ecNumber evidence="11">2.4.1.-</ecNumber>
    </recommendedName>
</protein>
<organism evidence="14 15">
    <name type="scientific">Halocaridina rubra</name>
    <name type="common">Hawaiian red shrimp</name>
    <dbReference type="NCBI Taxonomy" id="373956"/>
    <lineage>
        <taxon>Eukaryota</taxon>
        <taxon>Metazoa</taxon>
        <taxon>Ecdysozoa</taxon>
        <taxon>Arthropoda</taxon>
        <taxon>Crustacea</taxon>
        <taxon>Multicrustacea</taxon>
        <taxon>Malacostraca</taxon>
        <taxon>Eumalacostraca</taxon>
        <taxon>Eucarida</taxon>
        <taxon>Decapoda</taxon>
        <taxon>Pleocyemata</taxon>
        <taxon>Caridea</taxon>
        <taxon>Atyoidea</taxon>
        <taxon>Atyidae</taxon>
        <taxon>Halocaridina</taxon>
    </lineage>
</organism>
<dbReference type="InterPro" id="IPR001503">
    <property type="entry name" value="Glyco_trans_10"/>
</dbReference>
<evidence type="ECO:0000256" key="5">
    <source>
        <dbReference type="ARBA" id="ARBA00022679"/>
    </source>
</evidence>
<evidence type="ECO:0000256" key="10">
    <source>
        <dbReference type="ARBA" id="ARBA00023180"/>
    </source>
</evidence>
<feature type="domain" description="Fucosyltransferase C-terminal" evidence="12">
    <location>
        <begin position="187"/>
        <end position="330"/>
    </location>
</feature>
<name>A0AAN8XQA5_HALRR</name>
<dbReference type="AlphaFoldDB" id="A0AAN8XQA5"/>
<evidence type="ECO:0000256" key="6">
    <source>
        <dbReference type="ARBA" id="ARBA00022692"/>
    </source>
</evidence>
<evidence type="ECO:0000259" key="12">
    <source>
        <dbReference type="Pfam" id="PF00852"/>
    </source>
</evidence>
<dbReference type="InterPro" id="IPR038577">
    <property type="entry name" value="GT10-like_C_sf"/>
</dbReference>
<dbReference type="Pfam" id="PF00852">
    <property type="entry name" value="Glyco_transf_10"/>
    <property type="match status" value="1"/>
</dbReference>
<evidence type="ECO:0000256" key="9">
    <source>
        <dbReference type="ARBA" id="ARBA00023136"/>
    </source>
</evidence>
<sequence>MKLLEQLVLTDLPAAYIPITGKGSENHFLGDVPTHSVENGGYEVGDDVPVGENVVLWWTPFTGIYGNSRDCSLGTCYFTENRDYLYNRYTKAVLFYGSDFNVEDLPLPRVKSQLWALLHEESPKNQPLFDHGPVLQLFNLTSTFRRGSNFPLTLQHLSSLEDLMSTQEFVPTQDKMKMGEEEELAPIIYVQSGCDTLSQRDKYVQELAKFIKIDSYGSCLHNRELPSHLQDPAASYDHPEFRAIVAKYRFALAIENAACEDYITEKLWRPLTVGTVPIYWGSPSIDDWIPNPLSLINIRTFESPRHLAIYLHKLLLNETLYELHLQHKLNKLITNDNLIQIMRAREWGINNDFERGNFIEHFECYVCNQIIKWSETHDIYLQADLEHYGCPEPQSVLTGKPDSKSFWVEEWNKARVEAEVLHSLILTEGVFSSDRFFSQVIDKLQEDGFFKNRMDRREEL</sequence>
<evidence type="ECO:0000256" key="4">
    <source>
        <dbReference type="ARBA" id="ARBA00022676"/>
    </source>
</evidence>
<dbReference type="InterPro" id="IPR055270">
    <property type="entry name" value="Glyco_tran_10_C"/>
</dbReference>
<dbReference type="SUPFAM" id="SSF53756">
    <property type="entry name" value="UDP-Glycosyltransferase/glycogen phosphorylase"/>
    <property type="match status" value="1"/>
</dbReference>
<evidence type="ECO:0000256" key="2">
    <source>
        <dbReference type="ARBA" id="ARBA00004922"/>
    </source>
</evidence>
<comment type="subcellular location">
    <subcellularLocation>
        <location evidence="1 11">Golgi apparatus</location>
        <location evidence="1 11">Golgi stack membrane</location>
        <topology evidence="1 11">Single-pass type II membrane protein</topology>
    </subcellularLocation>
</comment>
<keyword evidence="9" id="KW-0472">Membrane</keyword>
<proteinExistence type="inferred from homology"/>
<keyword evidence="15" id="KW-1185">Reference proteome</keyword>
<evidence type="ECO:0000256" key="11">
    <source>
        <dbReference type="RuleBase" id="RU003832"/>
    </source>
</evidence>
<keyword evidence="11" id="KW-0333">Golgi apparatus</keyword>
<evidence type="ECO:0000256" key="1">
    <source>
        <dbReference type="ARBA" id="ARBA00004447"/>
    </source>
</evidence>
<keyword evidence="5 11" id="KW-0808">Transferase</keyword>
<comment type="caution">
    <text evidence="14">The sequence shown here is derived from an EMBL/GenBank/DDBJ whole genome shotgun (WGS) entry which is preliminary data.</text>
</comment>
<dbReference type="GO" id="GO:0032580">
    <property type="term" value="C:Golgi cisterna membrane"/>
    <property type="evidence" value="ECO:0007669"/>
    <property type="project" value="UniProtKB-SubCell"/>
</dbReference>
<evidence type="ECO:0000256" key="3">
    <source>
        <dbReference type="ARBA" id="ARBA00008919"/>
    </source>
</evidence>
<dbReference type="FunFam" id="3.40.50.11660:FF:000002">
    <property type="entry name" value="Alpha-(1,3)-fucosyltransferase"/>
    <property type="match status" value="1"/>
</dbReference>
<keyword evidence="4 11" id="KW-0328">Glycosyltransferase</keyword>
<reference evidence="14 15" key="1">
    <citation type="submission" date="2023-11" db="EMBL/GenBank/DDBJ databases">
        <title>Halocaridina rubra genome assembly.</title>
        <authorList>
            <person name="Smith C."/>
        </authorList>
    </citation>
    <scope>NUCLEOTIDE SEQUENCE [LARGE SCALE GENOMIC DNA]</scope>
    <source>
        <strain evidence="14">EP-1</strain>
        <tissue evidence="14">Whole</tissue>
    </source>
</reference>
<dbReference type="Pfam" id="PF17039">
    <property type="entry name" value="Glyco_tran_10_N"/>
    <property type="match status" value="1"/>
</dbReference>
<gene>
    <name evidence="14" type="primary">FUT11</name>
    <name evidence="14" type="ORF">SK128_018138</name>
</gene>
<comment type="similarity">
    <text evidence="3 11">Belongs to the glycosyltransferase 10 family.</text>
</comment>
<evidence type="ECO:0000259" key="13">
    <source>
        <dbReference type="Pfam" id="PF17039"/>
    </source>
</evidence>
<dbReference type="EMBL" id="JAXCGZ010004110">
    <property type="protein sequence ID" value="KAK7082250.1"/>
    <property type="molecule type" value="Genomic_DNA"/>
</dbReference>
<evidence type="ECO:0000256" key="8">
    <source>
        <dbReference type="ARBA" id="ARBA00022989"/>
    </source>
</evidence>
<dbReference type="Gene3D" id="3.40.50.11660">
    <property type="entry name" value="Glycosyl transferase family 10, C-terminal domain"/>
    <property type="match status" value="1"/>
</dbReference>
<keyword evidence="7" id="KW-0735">Signal-anchor</keyword>
<evidence type="ECO:0000313" key="14">
    <source>
        <dbReference type="EMBL" id="KAK7082250.1"/>
    </source>
</evidence>
<dbReference type="Proteomes" id="UP001381693">
    <property type="component" value="Unassembled WGS sequence"/>
</dbReference>
<dbReference type="InterPro" id="IPR031481">
    <property type="entry name" value="Glyco_tran_10_N"/>
</dbReference>
<dbReference type="PANTHER" id="PTHR11929:SF194">
    <property type="entry name" value="ALPHA-(1,3)-FUCOSYLTRANSFERASE 10"/>
    <property type="match status" value="1"/>
</dbReference>
<accession>A0AAN8XQA5</accession>
<dbReference type="EC" id="2.4.1.-" evidence="11"/>